<dbReference type="InterPro" id="IPR013826">
    <property type="entry name" value="Topo_IA_cen_sub3"/>
</dbReference>
<comment type="catalytic activity">
    <reaction evidence="1">
        <text>ATP-independent breakage of single-stranded DNA, followed by passage and rejoining.</text>
        <dbReference type="EC" id="5.6.2.1"/>
    </reaction>
</comment>
<keyword evidence="6 13" id="KW-0413">Isomerase</keyword>
<dbReference type="Pfam" id="PF01751">
    <property type="entry name" value="Toprim"/>
    <property type="match status" value="1"/>
</dbReference>
<keyword evidence="4" id="KW-0799">Topoisomerase</keyword>
<reference evidence="13" key="1">
    <citation type="submission" date="2017-06" db="EMBL/GenBank/DDBJ databases">
        <title>Draft genome sequence of Fusobacterium nucleatum subsp. polymorphum KCOM 1274 (=ChDC F309).</title>
        <authorList>
            <person name="Kook J.-K."/>
            <person name="Park S.-N."/>
            <person name="Lim Y.K."/>
            <person name="Roh H."/>
        </authorList>
    </citation>
    <scope>NUCLEOTIDE SEQUENCE [LARGE SCALE GENOMIC DNA]</scope>
    <source>
        <strain evidence="13">KCOM 1274</strain>
    </source>
</reference>
<evidence type="ECO:0000256" key="9">
    <source>
        <dbReference type="ARBA" id="ARBA00032235"/>
    </source>
</evidence>
<sequence>MKLIIAEKKELAEDIAIALDIKYKKFNNYFETQDYSIVWSNGHILRLKEPQEIDEKYKEWNFEDLPLFFPKWEKSVIEEKKFIFNNIKNFLAKADEVIHAGDPDDEGQYLIDEILEFCNFKKPVKRVLINDGNSEAVKKAFTKLEDNIKYIPLGKAAEARAISDALVGYNLSRYYTLSNTTNQTLTIGRVQTPTLALVVRRDIEIKNHTKEKYFDLYINVKINEVSLKLKYQNSKKELLKEKEEIINILKKIINKISTITIEKKQVYESTPLPFSLTELQSEASRKLGYDSLKTLQITQNLRDKYKAITYNRTDSQYVPEEYFKEAHLLLPIILKKLSLEYLKPDFSEDNKSRCFNNKYVTPHFAIIPTFNEDYENFSVEEKNIYNLIAKRYIIQFLDKKKVEKLEINLRIEDELFRFTSIRTIEKGYTVIYSSEEKEEKIDNTFKLPEGSYNIKISKNDLAIEEKETKPKRPYTEDSLILDMKSIAKYVNNPKIKEILKKKDEGKEGLNGSIGTPATTATIIAELFKRGYLIREGRNIISSDFAKEYLNILPENLKSPDTTAIWWLLQEEIKSGKEKKEILINYVLDEIKKIIKDKIKITIGENKNKKESLGKCLKCGSDIFEGEKFYYCSSYKEKNCNFKISKTMKVYNNDVTVSIDNVKNLLLGKEILIKKLKSLKNDKTYNAYFTLETNDKYVNLKFKRFEEKKLKKKFKF</sequence>
<keyword evidence="5" id="KW-0238">DNA-binding</keyword>
<dbReference type="InterPro" id="IPR034144">
    <property type="entry name" value="TOPRIM_TopoIII"/>
</dbReference>
<dbReference type="Gene3D" id="3.40.50.140">
    <property type="match status" value="1"/>
</dbReference>
<dbReference type="SMART" id="SM00437">
    <property type="entry name" value="TOP1Ac"/>
    <property type="match status" value="1"/>
</dbReference>
<dbReference type="GO" id="GO:0006281">
    <property type="term" value="P:DNA repair"/>
    <property type="evidence" value="ECO:0007669"/>
    <property type="project" value="TreeGrafter"/>
</dbReference>
<dbReference type="PRINTS" id="PR00417">
    <property type="entry name" value="PRTPISMRASEI"/>
</dbReference>
<dbReference type="AlphaFoldDB" id="A0A2C6AUB2"/>
<dbReference type="InterPro" id="IPR023405">
    <property type="entry name" value="Topo_IA_core_domain"/>
</dbReference>
<name>A0A2C6AUB2_FUSNP</name>
<dbReference type="InterPro" id="IPR006171">
    <property type="entry name" value="TOPRIM_dom"/>
</dbReference>
<dbReference type="InterPro" id="IPR000380">
    <property type="entry name" value="Topo_IA"/>
</dbReference>
<dbReference type="PROSITE" id="PS00012">
    <property type="entry name" value="PHOSPHOPANTETHEINE"/>
    <property type="match status" value="1"/>
</dbReference>
<dbReference type="Gene3D" id="1.10.290.10">
    <property type="entry name" value="Topoisomerase I, domain 4"/>
    <property type="match status" value="1"/>
</dbReference>
<dbReference type="SUPFAM" id="SSF56712">
    <property type="entry name" value="Prokaryotic type I DNA topoisomerase"/>
    <property type="match status" value="1"/>
</dbReference>
<evidence type="ECO:0000256" key="4">
    <source>
        <dbReference type="ARBA" id="ARBA00023029"/>
    </source>
</evidence>
<dbReference type="InterPro" id="IPR013497">
    <property type="entry name" value="Topo_IA_cen"/>
</dbReference>
<dbReference type="GO" id="GO:0006265">
    <property type="term" value="P:DNA topological change"/>
    <property type="evidence" value="ECO:0007669"/>
    <property type="project" value="InterPro"/>
</dbReference>
<dbReference type="Gene3D" id="2.70.20.10">
    <property type="entry name" value="Topoisomerase I, domain 3"/>
    <property type="match status" value="1"/>
</dbReference>
<dbReference type="PROSITE" id="PS52039">
    <property type="entry name" value="TOPO_IA_2"/>
    <property type="match status" value="1"/>
</dbReference>
<dbReference type="PANTHER" id="PTHR11390:SF21">
    <property type="entry name" value="DNA TOPOISOMERASE 3-ALPHA"/>
    <property type="match status" value="1"/>
</dbReference>
<dbReference type="EMBL" id="NIRO01000004">
    <property type="protein sequence ID" value="PHI15490.1"/>
    <property type="molecule type" value="Genomic_DNA"/>
</dbReference>
<evidence type="ECO:0000256" key="7">
    <source>
        <dbReference type="ARBA" id="ARBA00030003"/>
    </source>
</evidence>
<evidence type="ECO:0000256" key="6">
    <source>
        <dbReference type="ARBA" id="ARBA00023235"/>
    </source>
</evidence>
<dbReference type="PANTHER" id="PTHR11390">
    <property type="entry name" value="PROKARYOTIC DNA TOPOISOMERASE"/>
    <property type="match status" value="1"/>
</dbReference>
<dbReference type="GO" id="GO:0003917">
    <property type="term" value="F:DNA topoisomerase type I (single strand cut, ATP-independent) activity"/>
    <property type="evidence" value="ECO:0007669"/>
    <property type="project" value="UniProtKB-EC"/>
</dbReference>
<dbReference type="Proteomes" id="UP000224507">
    <property type="component" value="Unassembled WGS sequence"/>
</dbReference>
<evidence type="ECO:0000259" key="11">
    <source>
        <dbReference type="PROSITE" id="PS50880"/>
    </source>
</evidence>
<feature type="domain" description="Toprim" evidence="11">
    <location>
        <begin position="1"/>
        <end position="133"/>
    </location>
</feature>
<evidence type="ECO:0000259" key="12">
    <source>
        <dbReference type="PROSITE" id="PS52039"/>
    </source>
</evidence>
<evidence type="ECO:0000256" key="2">
    <source>
        <dbReference type="ARBA" id="ARBA00009446"/>
    </source>
</evidence>
<proteinExistence type="inferred from homology"/>
<dbReference type="Pfam" id="PF01131">
    <property type="entry name" value="Topoisom_bac"/>
    <property type="match status" value="1"/>
</dbReference>
<evidence type="ECO:0000256" key="1">
    <source>
        <dbReference type="ARBA" id="ARBA00000213"/>
    </source>
</evidence>
<dbReference type="RefSeq" id="WP_098997332.1">
    <property type="nucleotide sequence ID" value="NZ_CP077153.1"/>
</dbReference>
<dbReference type="GO" id="GO:0043597">
    <property type="term" value="C:cytoplasmic replication fork"/>
    <property type="evidence" value="ECO:0007669"/>
    <property type="project" value="TreeGrafter"/>
</dbReference>
<dbReference type="InterPro" id="IPR003601">
    <property type="entry name" value="Topo_IA_2"/>
</dbReference>
<dbReference type="PROSITE" id="PS50880">
    <property type="entry name" value="TOPRIM"/>
    <property type="match status" value="1"/>
</dbReference>
<dbReference type="InterPro" id="IPR003602">
    <property type="entry name" value="Topo_IA_DNA-bd_dom"/>
</dbReference>
<evidence type="ECO:0000256" key="8">
    <source>
        <dbReference type="ARBA" id="ARBA00031985"/>
    </source>
</evidence>
<comment type="similarity">
    <text evidence="2">Belongs to the type IA topoisomerase family.</text>
</comment>
<evidence type="ECO:0000256" key="10">
    <source>
        <dbReference type="ARBA" id="ARBA00032877"/>
    </source>
</evidence>
<dbReference type="InterPro" id="IPR013824">
    <property type="entry name" value="Topo_IA_cen_sub1"/>
</dbReference>
<dbReference type="SMART" id="SM00493">
    <property type="entry name" value="TOPRIM"/>
    <property type="match status" value="1"/>
</dbReference>
<evidence type="ECO:0000256" key="3">
    <source>
        <dbReference type="ARBA" id="ARBA00012891"/>
    </source>
</evidence>
<dbReference type="SMART" id="SM00436">
    <property type="entry name" value="TOP1Bc"/>
    <property type="match status" value="1"/>
</dbReference>
<dbReference type="GO" id="GO:0003677">
    <property type="term" value="F:DNA binding"/>
    <property type="evidence" value="ECO:0007669"/>
    <property type="project" value="UniProtKB-KW"/>
</dbReference>
<accession>A0A2C6AUB2</accession>
<dbReference type="CDD" id="cd03362">
    <property type="entry name" value="TOPRIM_TopoIA_TopoIII"/>
    <property type="match status" value="1"/>
</dbReference>
<evidence type="ECO:0000313" key="13">
    <source>
        <dbReference type="EMBL" id="PHI15490.1"/>
    </source>
</evidence>
<protein>
    <recommendedName>
        <fullName evidence="3">DNA topoisomerase</fullName>
        <ecNumber evidence="3">5.6.2.1</ecNumber>
    </recommendedName>
    <alternativeName>
        <fullName evidence="10">Omega-protein</fullName>
    </alternativeName>
    <alternativeName>
        <fullName evidence="9">Relaxing enzyme</fullName>
    </alternativeName>
    <alternativeName>
        <fullName evidence="7">Swivelase</fullName>
    </alternativeName>
    <alternativeName>
        <fullName evidence="8">Untwisting enzyme</fullName>
    </alternativeName>
</protein>
<comment type="caution">
    <text evidence="13">The sequence shown here is derived from an EMBL/GenBank/DDBJ whole genome shotgun (WGS) entry which is preliminary data.</text>
</comment>
<organism evidence="13">
    <name type="scientific">Fusobacterium nucleatum subsp. polymorphum</name>
    <name type="common">Fusobacterium polymorphum</name>
    <dbReference type="NCBI Taxonomy" id="76857"/>
    <lineage>
        <taxon>Bacteria</taxon>
        <taxon>Fusobacteriati</taxon>
        <taxon>Fusobacteriota</taxon>
        <taxon>Fusobacteriia</taxon>
        <taxon>Fusobacteriales</taxon>
        <taxon>Fusobacteriaceae</taxon>
        <taxon>Fusobacterium</taxon>
    </lineage>
</organism>
<evidence type="ECO:0000256" key="5">
    <source>
        <dbReference type="ARBA" id="ARBA00023125"/>
    </source>
</evidence>
<dbReference type="InterPro" id="IPR006162">
    <property type="entry name" value="Ppantetheine_attach_site"/>
</dbReference>
<dbReference type="Gene3D" id="1.10.460.10">
    <property type="entry name" value="Topoisomerase I, domain 2"/>
    <property type="match status" value="1"/>
</dbReference>
<dbReference type="EC" id="5.6.2.1" evidence="3"/>
<gene>
    <name evidence="13" type="ORF">CBG56_05535</name>
</gene>
<dbReference type="InterPro" id="IPR013825">
    <property type="entry name" value="Topo_IA_cen_sub2"/>
</dbReference>
<feature type="domain" description="Topo IA-type catalytic" evidence="12">
    <location>
        <begin position="150"/>
        <end position="594"/>
    </location>
</feature>
<dbReference type="GO" id="GO:0006310">
    <property type="term" value="P:DNA recombination"/>
    <property type="evidence" value="ECO:0007669"/>
    <property type="project" value="TreeGrafter"/>
</dbReference>